<dbReference type="Proteomes" id="UP001634154">
    <property type="component" value="Unassembled WGS sequence"/>
</dbReference>
<dbReference type="EMBL" id="JBJXVJ010000003">
    <property type="protein sequence ID" value="MFN1218207.1"/>
    <property type="molecule type" value="Genomic_DNA"/>
</dbReference>
<dbReference type="Gene3D" id="3.40.50.2000">
    <property type="entry name" value="Glycogen Phosphorylase B"/>
    <property type="match status" value="1"/>
</dbReference>
<gene>
    <name evidence="1" type="ORF">ACKW6Q_14645</name>
</gene>
<accession>A0ABW9K645</accession>
<proteinExistence type="predicted"/>
<evidence type="ECO:0000313" key="2">
    <source>
        <dbReference type="Proteomes" id="UP001634154"/>
    </source>
</evidence>
<sequence length="525" mass="61801">MKKNIVILLDFHCLFKEGGWDHDILRQLIAVLYIFKQDNITIVDRDNKVYRTILPKIEHIQADHIVQQNHFDQALLHDYDLIIAHYKLEAEFIPLTDNKTLNSFYFFNNKSNPNLVFPGISLYIKENKISFDLKTINEQVHHLTKKLEPVVHTDSADIVLEKEKISKICLICDFNQKFFIGDSCFWYYDLNQKLYILNRMNALPKNIDIYITSVRNYLEIKRIFSASLPENVKLHNSSLKNINLESYDLLIVEYLLYSDVKALTEAGKNNVLTYTFPLAHDKLKNIQNVSFAKHFPFPDMKSQLQYNKKYYNNIEIRDEEIEWANQWLEMHGAEKKDEVFALTNAASQSEKIIDSEAFINIIRWLIEERKYKILLFGQDLSVQEHLKNSLDVHLYHSIIFPGKLELRKEMALMASDYVHGLLSPCTGLAHLFNGINYYLHHIAGKNRKKCIVYTGKQTYTDDYHPLKWWNFKYVDCLSYVYTDNQYVLAGKKDLLNIRNFDDISVPTKEIPYGMLRDKIEEIILS</sequence>
<comment type="caution">
    <text evidence="1">The sequence shown here is derived from an EMBL/GenBank/DDBJ whole genome shotgun (WGS) entry which is preliminary data.</text>
</comment>
<name>A0ABW9K645_9FLAO</name>
<protein>
    <submittedName>
        <fullName evidence="1">Glycosyltransferase family 9 protein</fullName>
    </submittedName>
</protein>
<reference evidence="1 2" key="1">
    <citation type="submission" date="2024-12" db="EMBL/GenBank/DDBJ databases">
        <title>Draft genome sequence of Chryseobacterium kwangjuense AG447.</title>
        <authorList>
            <person name="Cheptsov V.S."/>
            <person name="Belov A."/>
            <person name="Zavarzina A.G."/>
        </authorList>
    </citation>
    <scope>NUCLEOTIDE SEQUENCE [LARGE SCALE GENOMIC DNA]</scope>
    <source>
        <strain evidence="1 2">AG447</strain>
    </source>
</reference>
<keyword evidence="2" id="KW-1185">Reference proteome</keyword>
<dbReference type="RefSeq" id="WP_409357238.1">
    <property type="nucleotide sequence ID" value="NZ_JBJXVJ010000003.1"/>
</dbReference>
<organism evidence="1 2">
    <name type="scientific">Chryseobacterium kwangjuense</name>
    <dbReference type="NCBI Taxonomy" id="267125"/>
    <lineage>
        <taxon>Bacteria</taxon>
        <taxon>Pseudomonadati</taxon>
        <taxon>Bacteroidota</taxon>
        <taxon>Flavobacteriia</taxon>
        <taxon>Flavobacteriales</taxon>
        <taxon>Weeksellaceae</taxon>
        <taxon>Chryseobacterium group</taxon>
        <taxon>Chryseobacterium</taxon>
    </lineage>
</organism>
<evidence type="ECO:0000313" key="1">
    <source>
        <dbReference type="EMBL" id="MFN1218207.1"/>
    </source>
</evidence>